<reference evidence="11" key="2">
    <citation type="submission" date="2015-06" db="UniProtKB">
        <authorList>
            <consortium name="EnsemblMetazoa"/>
        </authorList>
    </citation>
    <scope>IDENTIFICATION</scope>
</reference>
<dbReference type="Proteomes" id="UP000015104">
    <property type="component" value="Unassembled WGS sequence"/>
</dbReference>
<name>T1KMU6_TETUR</name>
<keyword evidence="7 10" id="KW-0443">Lipid metabolism</keyword>
<keyword evidence="2 10" id="KW-0444">Lipid biosynthesis</keyword>
<evidence type="ECO:0000256" key="1">
    <source>
        <dbReference type="ARBA" id="ARBA00004141"/>
    </source>
</evidence>
<evidence type="ECO:0000256" key="3">
    <source>
        <dbReference type="ARBA" id="ARBA00022679"/>
    </source>
</evidence>
<feature type="transmembrane region" description="Helical" evidence="10">
    <location>
        <begin position="116"/>
        <end position="134"/>
    </location>
</feature>
<dbReference type="GO" id="GO:0034625">
    <property type="term" value="P:fatty acid elongation, monounsaturated fatty acid"/>
    <property type="evidence" value="ECO:0007669"/>
    <property type="project" value="TreeGrafter"/>
</dbReference>
<reference evidence="12" key="1">
    <citation type="submission" date="2011-08" db="EMBL/GenBank/DDBJ databases">
        <authorList>
            <person name="Rombauts S."/>
        </authorList>
    </citation>
    <scope>NUCLEOTIDE SEQUENCE</scope>
    <source>
        <strain evidence="12">London</strain>
    </source>
</reference>
<dbReference type="KEGG" id="tut:107365666"/>
<dbReference type="PANTHER" id="PTHR11157">
    <property type="entry name" value="FATTY ACID ACYL TRANSFERASE-RELATED"/>
    <property type="match status" value="1"/>
</dbReference>
<keyword evidence="12" id="KW-1185">Reference proteome</keyword>
<dbReference type="InterPro" id="IPR002076">
    <property type="entry name" value="ELO_fam"/>
</dbReference>
<keyword evidence="8 10" id="KW-0472">Membrane</keyword>
<feature type="transmembrane region" description="Helical" evidence="10">
    <location>
        <begin position="204"/>
        <end position="221"/>
    </location>
</feature>
<feature type="transmembrane region" description="Helical" evidence="10">
    <location>
        <begin position="146"/>
        <end position="164"/>
    </location>
</feature>
<comment type="subcellular location">
    <subcellularLocation>
        <location evidence="1">Membrane</location>
        <topology evidence="1">Multi-pass membrane protein</topology>
    </subcellularLocation>
</comment>
<feature type="transmembrane region" description="Helical" evidence="10">
    <location>
        <begin position="170"/>
        <end position="192"/>
    </location>
</feature>
<dbReference type="GO" id="GO:0042761">
    <property type="term" value="P:very long-chain fatty acid biosynthetic process"/>
    <property type="evidence" value="ECO:0007669"/>
    <property type="project" value="TreeGrafter"/>
</dbReference>
<dbReference type="OMA" id="WIGSHGV"/>
<dbReference type="HOGENOM" id="CLU_048483_0_1_1"/>
<dbReference type="STRING" id="32264.T1KMU6"/>
<dbReference type="PANTHER" id="PTHR11157:SF69">
    <property type="entry name" value="ELONGATION OF VERY LONG CHAIN FATTY ACIDS PROTEIN 7"/>
    <property type="match status" value="1"/>
</dbReference>
<keyword evidence="5 10" id="KW-0276">Fatty acid metabolism</keyword>
<keyword evidence="6 10" id="KW-1133">Transmembrane helix</keyword>
<dbReference type="GO" id="GO:0030148">
    <property type="term" value="P:sphingolipid biosynthetic process"/>
    <property type="evidence" value="ECO:0007669"/>
    <property type="project" value="TreeGrafter"/>
</dbReference>
<keyword evidence="4 10" id="KW-0812">Transmembrane</keyword>
<sequence length="281" mass="33164">MSNIASFFTDKYHDVMSAADPRVEKWPLMDSPLPTITICLSYVYFVKILGPRLMENRKPFEVRGAMIFYNFLMVICSSILVFNGLRYQWLNGSSLKCEPVDYSTNYVPMMVAYNSYFYFLTKFIEFMDTVFFVIRKKNSQISTLHVIHHGIMPFSVWWGVKFVPGGHATFFGFLNSIVHMVMYTYYGLAAIGPHMNKYLWWKKYLTAFQMIQFVMIGAHSFQLLFRECNFPKIFVLWIGSHGVLFWFLFSDFYKKTYSQKKKDDDASCKKNYLSFFSQNIK</sequence>
<organism evidence="11 12">
    <name type="scientific">Tetranychus urticae</name>
    <name type="common">Two-spotted spider mite</name>
    <dbReference type="NCBI Taxonomy" id="32264"/>
    <lineage>
        <taxon>Eukaryota</taxon>
        <taxon>Metazoa</taxon>
        <taxon>Ecdysozoa</taxon>
        <taxon>Arthropoda</taxon>
        <taxon>Chelicerata</taxon>
        <taxon>Arachnida</taxon>
        <taxon>Acari</taxon>
        <taxon>Acariformes</taxon>
        <taxon>Trombidiformes</taxon>
        <taxon>Prostigmata</taxon>
        <taxon>Eleutherengona</taxon>
        <taxon>Raphignathae</taxon>
        <taxon>Tetranychoidea</taxon>
        <taxon>Tetranychidae</taxon>
        <taxon>Tetranychus</taxon>
    </lineage>
</organism>
<evidence type="ECO:0000313" key="11">
    <source>
        <dbReference type="EnsemblMetazoa" id="tetur15g02930.1"/>
    </source>
</evidence>
<feature type="transmembrane region" description="Helical" evidence="10">
    <location>
        <begin position="62"/>
        <end position="85"/>
    </location>
</feature>
<dbReference type="EnsemblMetazoa" id="tetur15g02930.1">
    <property type="protein sequence ID" value="tetur15g02930.1"/>
    <property type="gene ID" value="tetur15g02930"/>
</dbReference>
<evidence type="ECO:0000256" key="5">
    <source>
        <dbReference type="ARBA" id="ARBA00022832"/>
    </source>
</evidence>
<protein>
    <recommendedName>
        <fullName evidence="10">Elongation of very long chain fatty acids protein</fullName>
        <ecNumber evidence="10">2.3.1.199</ecNumber>
    </recommendedName>
    <alternativeName>
        <fullName evidence="10">Very-long-chain 3-oxoacyl-CoA synthase</fullName>
    </alternativeName>
</protein>
<dbReference type="EC" id="2.3.1.199" evidence="10"/>
<evidence type="ECO:0000256" key="2">
    <source>
        <dbReference type="ARBA" id="ARBA00022516"/>
    </source>
</evidence>
<gene>
    <name evidence="11" type="primary">107365666</name>
</gene>
<dbReference type="GO" id="GO:0019367">
    <property type="term" value="P:fatty acid elongation, saturated fatty acid"/>
    <property type="evidence" value="ECO:0007669"/>
    <property type="project" value="TreeGrafter"/>
</dbReference>
<evidence type="ECO:0000313" key="12">
    <source>
        <dbReference type="Proteomes" id="UP000015104"/>
    </source>
</evidence>
<comment type="similarity">
    <text evidence="10">Belongs to the ELO family.</text>
</comment>
<proteinExistence type="inferred from homology"/>
<keyword evidence="9 10" id="KW-0275">Fatty acid biosynthesis</keyword>
<keyword evidence="3 10" id="KW-0808">Transferase</keyword>
<dbReference type="AlphaFoldDB" id="T1KMU6"/>
<evidence type="ECO:0000256" key="7">
    <source>
        <dbReference type="ARBA" id="ARBA00023098"/>
    </source>
</evidence>
<dbReference type="eggNOG" id="KOG3071">
    <property type="taxonomic scope" value="Eukaryota"/>
</dbReference>
<evidence type="ECO:0000256" key="8">
    <source>
        <dbReference type="ARBA" id="ARBA00023136"/>
    </source>
</evidence>
<dbReference type="GO" id="GO:0009922">
    <property type="term" value="F:fatty acid elongase activity"/>
    <property type="evidence" value="ECO:0007669"/>
    <property type="project" value="UniProtKB-EC"/>
</dbReference>
<evidence type="ECO:0000256" key="9">
    <source>
        <dbReference type="ARBA" id="ARBA00023160"/>
    </source>
</evidence>
<evidence type="ECO:0000256" key="6">
    <source>
        <dbReference type="ARBA" id="ARBA00022989"/>
    </source>
</evidence>
<evidence type="ECO:0000256" key="4">
    <source>
        <dbReference type="ARBA" id="ARBA00022692"/>
    </source>
</evidence>
<dbReference type="EMBL" id="CAEY01000249">
    <property type="status" value="NOT_ANNOTATED_CDS"/>
    <property type="molecule type" value="Genomic_DNA"/>
</dbReference>
<evidence type="ECO:0000256" key="10">
    <source>
        <dbReference type="RuleBase" id="RU361115"/>
    </source>
</evidence>
<accession>T1KMU6</accession>
<comment type="catalytic activity">
    <reaction evidence="10">
        <text>a very-long-chain acyl-CoA + malonyl-CoA + H(+) = a very-long-chain 3-oxoacyl-CoA + CO2 + CoA</text>
        <dbReference type="Rhea" id="RHEA:32727"/>
        <dbReference type="ChEBI" id="CHEBI:15378"/>
        <dbReference type="ChEBI" id="CHEBI:16526"/>
        <dbReference type="ChEBI" id="CHEBI:57287"/>
        <dbReference type="ChEBI" id="CHEBI:57384"/>
        <dbReference type="ChEBI" id="CHEBI:90725"/>
        <dbReference type="ChEBI" id="CHEBI:90736"/>
        <dbReference type="EC" id="2.3.1.199"/>
    </reaction>
</comment>
<feature type="transmembrane region" description="Helical" evidence="10">
    <location>
        <begin position="31"/>
        <end position="50"/>
    </location>
</feature>
<dbReference type="GO" id="GO:0005789">
    <property type="term" value="C:endoplasmic reticulum membrane"/>
    <property type="evidence" value="ECO:0007669"/>
    <property type="project" value="TreeGrafter"/>
</dbReference>
<dbReference type="GO" id="GO:0034626">
    <property type="term" value="P:fatty acid elongation, polyunsaturated fatty acid"/>
    <property type="evidence" value="ECO:0007669"/>
    <property type="project" value="TreeGrafter"/>
</dbReference>
<dbReference type="OrthoDB" id="434092at2759"/>
<feature type="transmembrane region" description="Helical" evidence="10">
    <location>
        <begin position="233"/>
        <end position="253"/>
    </location>
</feature>
<dbReference type="Pfam" id="PF01151">
    <property type="entry name" value="ELO"/>
    <property type="match status" value="1"/>
</dbReference>